<dbReference type="FunFam" id="3.40.50.300:FF:001046">
    <property type="entry name" value="Probable ATP-dependent RNA helicase ddx56"/>
    <property type="match status" value="1"/>
</dbReference>
<comment type="subunit">
    <text evidence="13">May form homooligomeric complexes. Interacts with IRF3. Interacts with OCT4 and POU5F1.</text>
</comment>
<dbReference type="InterPro" id="IPR050079">
    <property type="entry name" value="DEAD_box_RNA_helicase"/>
</dbReference>
<dbReference type="PROSITE" id="PS51192">
    <property type="entry name" value="HELICASE_ATP_BIND_1"/>
    <property type="match status" value="1"/>
</dbReference>
<dbReference type="PROSITE" id="PS50060">
    <property type="entry name" value="MAM_2"/>
    <property type="match status" value="1"/>
</dbReference>
<feature type="active site" evidence="14">
    <location>
        <position position="177"/>
    </location>
</feature>
<dbReference type="GO" id="GO:0005524">
    <property type="term" value="F:ATP binding"/>
    <property type="evidence" value="ECO:0007669"/>
    <property type="project" value="UniProtKB-KW"/>
</dbReference>
<dbReference type="PANTHER" id="PTHR47959:SF21">
    <property type="entry name" value="DEAD-BOX HELICASE 56"/>
    <property type="match status" value="1"/>
</dbReference>
<dbReference type="GO" id="GO:0006364">
    <property type="term" value="P:rRNA processing"/>
    <property type="evidence" value="ECO:0007669"/>
    <property type="project" value="UniProtKB-KW"/>
</dbReference>
<dbReference type="CDD" id="cd06263">
    <property type="entry name" value="MAM"/>
    <property type="match status" value="1"/>
</dbReference>
<evidence type="ECO:0000313" key="22">
    <source>
        <dbReference type="Proteomes" id="UP000288216"/>
    </source>
</evidence>
<dbReference type="InterPro" id="IPR029334">
    <property type="entry name" value="PP1-bd"/>
</dbReference>
<comment type="cofactor">
    <cofactor evidence="14 15">
        <name>Zn(2+)</name>
        <dbReference type="ChEBI" id="CHEBI:29105"/>
    </cofactor>
    <text evidence="14 15">Binds 1 zinc ion per subunit.</text>
</comment>
<organism evidence="21 22">
    <name type="scientific">Scyliorhinus torazame</name>
    <name type="common">Cloudy catshark</name>
    <name type="synonym">Catulus torazame</name>
    <dbReference type="NCBI Taxonomy" id="75743"/>
    <lineage>
        <taxon>Eukaryota</taxon>
        <taxon>Metazoa</taxon>
        <taxon>Chordata</taxon>
        <taxon>Craniata</taxon>
        <taxon>Vertebrata</taxon>
        <taxon>Chondrichthyes</taxon>
        <taxon>Elasmobranchii</taxon>
        <taxon>Galeomorphii</taxon>
        <taxon>Galeoidea</taxon>
        <taxon>Carcharhiniformes</taxon>
        <taxon>Scyliorhinidae</taxon>
        <taxon>Scyliorhinus</taxon>
    </lineage>
</organism>
<dbReference type="InterPro" id="IPR001506">
    <property type="entry name" value="Peptidase_M12A"/>
</dbReference>
<feature type="binding site" evidence="14">
    <location>
        <position position="186"/>
    </location>
    <ligand>
        <name>Zn(2+)</name>
        <dbReference type="ChEBI" id="CHEBI:29105"/>
        <note>catalytic</note>
    </ligand>
</feature>
<feature type="region of interest" description="Disordered" evidence="16">
    <location>
        <begin position="1652"/>
        <end position="1693"/>
    </location>
</feature>
<comment type="similarity">
    <text evidence="10">Belongs to the DEAD box helicase family. DDX56/DBP9 subfamily.</text>
</comment>
<dbReference type="Pfam" id="PF00629">
    <property type="entry name" value="MAM"/>
    <property type="match status" value="1"/>
</dbReference>
<dbReference type="SMART" id="SM00235">
    <property type="entry name" value="ZnMc"/>
    <property type="match status" value="1"/>
</dbReference>
<comment type="catalytic activity">
    <reaction evidence="11">
        <text>ATP + H2O = ADP + phosphate + H(+)</text>
        <dbReference type="Rhea" id="RHEA:13065"/>
        <dbReference type="ChEBI" id="CHEBI:15377"/>
        <dbReference type="ChEBI" id="CHEBI:15378"/>
        <dbReference type="ChEBI" id="CHEBI:30616"/>
        <dbReference type="ChEBI" id="CHEBI:43474"/>
        <dbReference type="ChEBI" id="CHEBI:456216"/>
        <dbReference type="EC" id="3.6.4.13"/>
    </reaction>
</comment>
<keyword evidence="14 15" id="KW-0645">Protease</keyword>
<dbReference type="GO" id="GO:0004222">
    <property type="term" value="F:metalloendopeptidase activity"/>
    <property type="evidence" value="ECO:0007669"/>
    <property type="project" value="UniProtKB-UniRule"/>
</dbReference>
<dbReference type="SUPFAM" id="SSF55486">
    <property type="entry name" value="Metalloproteases ('zincins'), catalytic domain"/>
    <property type="match status" value="1"/>
</dbReference>
<evidence type="ECO:0000256" key="5">
    <source>
        <dbReference type="ARBA" id="ARBA00022801"/>
    </source>
</evidence>
<comment type="function">
    <text evidence="12">Nucleolar RNA helicase that plays a role in various biological processes including innate immunity, ribosome biogenesis or nucleolus organization. Plays an essential role in maintaining nucleolar integrity in planarian stem cells. Maintains embryonic stem cells proliferation by conventional regulation of ribosome assembly and interaction with OCT4 and POU5F1 complex. Regulates antiviral innate immunity by inhibiting the virus-triggered signaling nuclear translocation of IRF3. Mechanistically, acts by disrupting the interaction between IRF3 and importin IPO5. May play a role in later stages of the processing of the pre-ribosomal particles leading to mature 60S ribosomal subunits. Has intrinsic ATPase activity.</text>
</comment>
<evidence type="ECO:0000256" key="11">
    <source>
        <dbReference type="ARBA" id="ARBA00047984"/>
    </source>
</evidence>
<evidence type="ECO:0000256" key="12">
    <source>
        <dbReference type="ARBA" id="ARBA00058156"/>
    </source>
</evidence>
<dbReference type="GO" id="GO:0005829">
    <property type="term" value="C:cytosol"/>
    <property type="evidence" value="ECO:0007669"/>
    <property type="project" value="TreeGrafter"/>
</dbReference>
<dbReference type="GO" id="GO:0016887">
    <property type="term" value="F:ATP hydrolysis activity"/>
    <property type="evidence" value="ECO:0007669"/>
    <property type="project" value="RHEA"/>
</dbReference>
<dbReference type="InterPro" id="IPR000998">
    <property type="entry name" value="MAM_dom"/>
</dbReference>
<dbReference type="Pfam" id="PF00270">
    <property type="entry name" value="DEAD"/>
    <property type="match status" value="1"/>
</dbReference>
<dbReference type="CDD" id="cd17961">
    <property type="entry name" value="DEADc_DDX56"/>
    <property type="match status" value="1"/>
</dbReference>
<keyword evidence="5 14" id="KW-0378">Hydrolase</keyword>
<evidence type="ECO:0000256" key="10">
    <source>
        <dbReference type="ARBA" id="ARBA00038041"/>
    </source>
</evidence>
<dbReference type="Proteomes" id="UP000288216">
    <property type="component" value="Unassembled WGS sequence"/>
</dbReference>
<keyword evidence="4" id="KW-0547">Nucleotide-binding</keyword>
<dbReference type="STRING" id="75743.A0A401NRP6"/>
<dbReference type="FunFam" id="3.40.50.300:FF:000939">
    <property type="entry name" value="Probable ATP-dependent RNA helicase DDX56"/>
    <property type="match status" value="1"/>
</dbReference>
<keyword evidence="8" id="KW-0694">RNA-binding</keyword>
<dbReference type="InterPro" id="IPR001650">
    <property type="entry name" value="Helicase_C-like"/>
</dbReference>
<evidence type="ECO:0000256" key="4">
    <source>
        <dbReference type="ARBA" id="ARBA00022741"/>
    </source>
</evidence>
<evidence type="ECO:0000259" key="17">
    <source>
        <dbReference type="PROSITE" id="PS50060"/>
    </source>
</evidence>
<evidence type="ECO:0000256" key="6">
    <source>
        <dbReference type="ARBA" id="ARBA00022806"/>
    </source>
</evidence>
<dbReference type="PANTHER" id="PTHR47959">
    <property type="entry name" value="ATP-DEPENDENT RNA HELICASE RHLE-RELATED"/>
    <property type="match status" value="1"/>
</dbReference>
<feature type="chain" id="PRO_5018821501" description="Metalloendopeptidase" evidence="15">
    <location>
        <begin position="23"/>
        <end position="2241"/>
    </location>
</feature>
<dbReference type="InterPro" id="IPR014001">
    <property type="entry name" value="Helicase_ATP-bd"/>
</dbReference>
<evidence type="ECO:0000256" key="13">
    <source>
        <dbReference type="ARBA" id="ARBA00066108"/>
    </source>
</evidence>
<feature type="binding site" evidence="14">
    <location>
        <position position="176"/>
    </location>
    <ligand>
        <name>Zn(2+)</name>
        <dbReference type="ChEBI" id="CHEBI:29105"/>
        <note>catalytic</note>
    </ligand>
</feature>
<protein>
    <recommendedName>
        <fullName evidence="15">Metalloendopeptidase</fullName>
        <ecNumber evidence="15">3.4.24.-</ecNumber>
    </recommendedName>
</protein>
<dbReference type="SUPFAM" id="SSF49899">
    <property type="entry name" value="Concanavalin A-like lectins/glucanases"/>
    <property type="match status" value="1"/>
</dbReference>
<keyword evidence="14 15" id="KW-0479">Metal-binding</keyword>
<keyword evidence="22" id="KW-1185">Reference proteome</keyword>
<dbReference type="Pfam" id="PF15276">
    <property type="entry name" value="PP1_bind"/>
    <property type="match status" value="1"/>
</dbReference>
<proteinExistence type="inferred from homology"/>
<keyword evidence="7" id="KW-0067">ATP-binding</keyword>
<reference evidence="21 22" key="1">
    <citation type="journal article" date="2018" name="Nat. Ecol. Evol.">
        <title>Shark genomes provide insights into elasmobranch evolution and the origin of vertebrates.</title>
        <authorList>
            <person name="Hara Y"/>
            <person name="Yamaguchi K"/>
            <person name="Onimaru K"/>
            <person name="Kadota M"/>
            <person name="Koyanagi M"/>
            <person name="Keeley SD"/>
            <person name="Tatsumi K"/>
            <person name="Tanaka K"/>
            <person name="Motone F"/>
            <person name="Kageyama Y"/>
            <person name="Nozu R"/>
            <person name="Adachi N"/>
            <person name="Nishimura O"/>
            <person name="Nakagawa R"/>
            <person name="Tanegashima C"/>
            <person name="Kiyatake I"/>
            <person name="Matsumoto R"/>
            <person name="Murakumo K"/>
            <person name="Nishida K"/>
            <person name="Terakita A"/>
            <person name="Kuratani S"/>
            <person name="Sato K"/>
            <person name="Hyodo S Kuraku.S."/>
        </authorList>
    </citation>
    <scope>NUCLEOTIDE SEQUENCE [LARGE SCALE GENOMIC DNA]</scope>
</reference>
<dbReference type="Gene3D" id="2.60.120.200">
    <property type="match status" value="1"/>
</dbReference>
<dbReference type="InterPro" id="IPR006026">
    <property type="entry name" value="Peptidase_Metallo"/>
</dbReference>
<name>A0A401NRP6_SCYTO</name>
<dbReference type="Gene3D" id="3.40.50.300">
    <property type="entry name" value="P-loop containing nucleotide triphosphate hydrolases"/>
    <property type="match status" value="2"/>
</dbReference>
<feature type="compositionally biased region" description="Basic and acidic residues" evidence="16">
    <location>
        <begin position="1652"/>
        <end position="1678"/>
    </location>
</feature>
<feature type="binding site" evidence="14">
    <location>
        <position position="180"/>
    </location>
    <ligand>
        <name>Zn(2+)</name>
        <dbReference type="ChEBI" id="CHEBI:29105"/>
        <note>catalytic</note>
    </ligand>
</feature>
<dbReference type="Pfam" id="PF01400">
    <property type="entry name" value="Astacin"/>
    <property type="match status" value="1"/>
</dbReference>
<dbReference type="GO" id="GO:0005730">
    <property type="term" value="C:nucleolus"/>
    <property type="evidence" value="ECO:0007669"/>
    <property type="project" value="UniProtKB-SubCell"/>
</dbReference>
<evidence type="ECO:0000256" key="15">
    <source>
        <dbReference type="RuleBase" id="RU361183"/>
    </source>
</evidence>
<dbReference type="EC" id="3.4.24.-" evidence="15"/>
<evidence type="ECO:0000256" key="14">
    <source>
        <dbReference type="PROSITE-ProRule" id="PRU01211"/>
    </source>
</evidence>
<evidence type="ECO:0000256" key="7">
    <source>
        <dbReference type="ARBA" id="ARBA00022840"/>
    </source>
</evidence>
<dbReference type="InterPro" id="IPR011545">
    <property type="entry name" value="DEAD/DEAH_box_helicase_dom"/>
</dbReference>
<dbReference type="GO" id="GO:0008270">
    <property type="term" value="F:zinc ion binding"/>
    <property type="evidence" value="ECO:0007669"/>
    <property type="project" value="UniProtKB-UniRule"/>
</dbReference>
<dbReference type="PRINTS" id="PR00480">
    <property type="entry name" value="ASTACIN"/>
</dbReference>
<evidence type="ECO:0000256" key="1">
    <source>
        <dbReference type="ARBA" id="ARBA00004604"/>
    </source>
</evidence>
<evidence type="ECO:0000313" key="21">
    <source>
        <dbReference type="EMBL" id="GCB63583.1"/>
    </source>
</evidence>
<dbReference type="GO" id="GO:0006508">
    <property type="term" value="P:proteolysis"/>
    <property type="evidence" value="ECO:0007669"/>
    <property type="project" value="UniProtKB-KW"/>
</dbReference>
<feature type="domain" description="Helicase C-terminal" evidence="19">
    <location>
        <begin position="600"/>
        <end position="796"/>
    </location>
</feature>
<dbReference type="EMBL" id="BFAA01001319">
    <property type="protein sequence ID" value="GCB63583.1"/>
    <property type="molecule type" value="Genomic_DNA"/>
</dbReference>
<comment type="caution">
    <text evidence="21">The sequence shown here is derived from an EMBL/GenBank/DDBJ whole genome shotgun (WGS) entry which is preliminary data.</text>
</comment>
<feature type="signal peptide" evidence="15">
    <location>
        <begin position="1"/>
        <end position="22"/>
    </location>
</feature>
<dbReference type="Pfam" id="PF00271">
    <property type="entry name" value="Helicase_C"/>
    <property type="match status" value="1"/>
</dbReference>
<feature type="domain" description="Peptidase M12A" evidence="20">
    <location>
        <begin position="79"/>
        <end position="276"/>
    </location>
</feature>
<sequence>MGGRVWQSLFLTLALALRAVRQTEVKKQVSSLRLDTVQTKTTLTAEDAIVRINQRIFRYEKPWRSFLIEGDIIKPLWKNAVVSDTKTWHKSPDGAVRIPYEISQKYDEETRSSISRGFKDFEKFTCVRFVPHSDEEDFISIQPIHGCYSSVGRIGGMQLISLNHQCLKKGKGVVEHEIMHSLGFWHEHARSDRDKYIKIEWKNVWPGYEHNFLKQNTNNLKTKYDYGSILHYSRTAFSKNRQPTLRPLMDTDTVLGQRIRLSELDLVKVNLLYNCTTHLKDKANVVKRHYLYLEASYPRQSGEQAALISPLLRGQKCLTFWFNMFGRHMGSLNVFLKYENAPHWNKLWSVSGNQGRNWLNAEIDIFPNGETYRVIIEGVLGPNYQSDAAIDDAIANLSWAEPTLIQEKAIPLALEGKDLLARARTGSGKTAAYAIPIIERLLNTKKSVCEQAVRALVLVPTKELGQQVQHMIRQLTSCCVRDVRVADVSGQADVSAQRPILMEKPDIVIGTPSRILLHLEQHTLDLCTSLEMLVIDEADLLFSFGFENDLKNLLGHLPKIYQAFLMSATFNEDVQALKELVLHNPVILKLQESQLPDSSQLTQYQIKCEEEEKFLLIYTLLKLSLVRGKTIIFVNSIDRCYRLKLFLEQFSILSCVLNSELPVYSRCHIIGQFNQGFYDYIIATDELFLTDVTSTEGGKNKKKHTKGAKVKDREYGVSRGVDFQNVSNVINFDFPLTVDSYIHRVGRTARAGNQGTALTFVSHTELPLLQLVEEGLTGENLDCALKPYQFRIEEIEGFRYRCKDAMRSVTKQSIKEARLKEIKQELLNSEKLKTYFEDNPRDLHLLRHDKPLHPAIVKPHMKNVPDYLIPQTLRGIANPLISKRKRWRRKIQERNAQKKMKPNTRQNPLKHFKYKGKKSKSASAMLEKTLVTVTFDYHGHSVEGAAVVCCLLRQQTAAFRLSCQLKIKGSRAEETASLIMDHNGGLTWIENGNGFPSPLDSRPSFGRNPKGDLDAMGPDVAMKFCRLPKCQQNEVFLKSQSGAESAWLNGRFVSDGNWVKPCDITVFTSSVRFENQDLKNFASLSDKDVTTQDTLMSEKRLPNKARRKAPGKRKLQDYPLREIAISPVKNQDRSTKQLFCRRLLQANNRLCVPLTLEEKKPLQVHKLVKCQSRTQQMSLHRKGSDETSKNTAVTLPTTSFKLDLLCEDLTQTNELSWRPVARENKGSTVQTVDREGEVRAFFRATPGDCAPCSNLRGENILNEEEDLMEKRSAQRKRFSRRASSVGARGSPETNSLICYIARQRMQRQKVAMLKSKMAGFMDTFNVSEQGERKKSTPEILNLSDSQQTDATSAEQHDCILLLSDRKLPVKKKVTFGGELSPEVFDKSLPSNTPLRKGEMPVCQKIMLNDSPASALKQSSKVQLRLEDVMPICSIVAYNGSSPVNDHYNKSLNLVRKLADNVENGNIGTHNVNEERYSPVPIHFDLLTPLPDYAYESNLKKYNKNDEYPCDILAMKVQELKEELLDTISPSRLPGKENEVGANNVTCRTVPSSKKMECIRNLELSRISIESEECFARIGDLEYPGRNATSRIESDVQQVTCIPDEMLKNHDSQVSDWEQTNSCILDMCPAAHNVIGKHRAKIEARKISIELSSKDVSPKSKDEKDGNWEHEPKKDELRRSTRNKSKVKNISTNSATVTKGKYKQKFKKELYGKREYASRKPVLSPITEIFDIWSEFPHLLDSDGKLECEPSKRIGLLCLESTDIGGESEQSMFKSECSNEELSVMNLGKITQRPRRPRKRSMHYFEEEQSIQTSVASGTQKGTVENVGVHQNVPKKLNNNLTSGLVTGSDESSLVSCENPEYSACGVKAPESSSGKDLVNDDKKSTLVKKKSSKKNERKFLYEEFPVVKNSHQGITGLQILFEGQCPTETGLEECIKETSHTSDCNCFCSFLEPESKTVENIDGLLQTEPDEMKELTPFSKYSITQESHVIPIEPLIVVPEQKVCILPPGASQVFQSRSKRRNSKLFRAAELACEKQSEQATAVNVGGYHIVDANSENRDQAVRSKEGEEKFSDNTITKVIVPSYKNCIKVSETLVKDDYKTLIDNSGHYYSLEPITNIIEAADQFEIGIKYSNVFTENSVIEKKKVRRSARLSGFVNIEGLSWIESTSPDQLEEKNKSSKLTRKSLRLCDPQGKPNKTEEVESKTDCQTRIRVLSRKSLLRNSNIAIEDLEEPPEKSIIFS</sequence>
<evidence type="ECO:0000259" key="18">
    <source>
        <dbReference type="PROSITE" id="PS51192"/>
    </source>
</evidence>
<dbReference type="GO" id="GO:0003723">
    <property type="term" value="F:RNA binding"/>
    <property type="evidence" value="ECO:0007669"/>
    <property type="project" value="UniProtKB-KW"/>
</dbReference>
<dbReference type="FunFam" id="3.40.390.10:FF:000065">
    <property type="entry name" value="Metalloendopeptidase"/>
    <property type="match status" value="1"/>
</dbReference>
<comment type="subcellular location">
    <subcellularLocation>
        <location evidence="1">Nucleus</location>
        <location evidence="1">Nucleolus</location>
    </subcellularLocation>
</comment>
<keyword evidence="14 15" id="KW-0862">Zinc</keyword>
<keyword evidence="3" id="KW-0698">rRNA processing</keyword>
<keyword evidence="9" id="KW-0539">Nucleus</keyword>
<dbReference type="SMART" id="SM00487">
    <property type="entry name" value="DEXDc"/>
    <property type="match status" value="1"/>
</dbReference>
<feature type="domain" description="Helicase ATP-binding" evidence="18">
    <location>
        <begin position="410"/>
        <end position="588"/>
    </location>
</feature>
<dbReference type="SUPFAM" id="SSF52540">
    <property type="entry name" value="P-loop containing nucleoside triphosphate hydrolases"/>
    <property type="match status" value="2"/>
</dbReference>
<evidence type="ECO:0000256" key="16">
    <source>
        <dbReference type="SAM" id="MobiDB-lite"/>
    </source>
</evidence>
<dbReference type="GO" id="GO:0003724">
    <property type="term" value="F:RNA helicase activity"/>
    <property type="evidence" value="ECO:0007669"/>
    <property type="project" value="UniProtKB-EC"/>
</dbReference>
<dbReference type="InterPro" id="IPR027417">
    <property type="entry name" value="P-loop_NTPase"/>
</dbReference>
<evidence type="ECO:0000256" key="8">
    <source>
        <dbReference type="ARBA" id="ARBA00022884"/>
    </source>
</evidence>
<dbReference type="SMART" id="SM00137">
    <property type="entry name" value="MAM"/>
    <property type="match status" value="1"/>
</dbReference>
<dbReference type="InterPro" id="IPR024079">
    <property type="entry name" value="MetalloPept_cat_dom_sf"/>
</dbReference>
<dbReference type="SMART" id="SM00490">
    <property type="entry name" value="HELICc"/>
    <property type="match status" value="1"/>
</dbReference>
<keyword evidence="2" id="KW-0690">Ribosome biogenesis</keyword>
<evidence type="ECO:0000256" key="2">
    <source>
        <dbReference type="ARBA" id="ARBA00022517"/>
    </source>
</evidence>
<dbReference type="Gene3D" id="3.40.390.10">
    <property type="entry name" value="Collagenase (Catalytic Domain)"/>
    <property type="match status" value="1"/>
</dbReference>
<dbReference type="PROSITE" id="PS51194">
    <property type="entry name" value="HELICASE_CTER"/>
    <property type="match status" value="1"/>
</dbReference>
<dbReference type="CDD" id="cd18787">
    <property type="entry name" value="SF2_C_DEAD"/>
    <property type="match status" value="1"/>
</dbReference>
<dbReference type="GO" id="GO:0016020">
    <property type="term" value="C:membrane"/>
    <property type="evidence" value="ECO:0007669"/>
    <property type="project" value="InterPro"/>
</dbReference>
<keyword evidence="14 15" id="KW-0482">Metalloprotease</keyword>
<dbReference type="InterPro" id="IPR013320">
    <property type="entry name" value="ConA-like_dom_sf"/>
</dbReference>
<evidence type="ECO:0000256" key="9">
    <source>
        <dbReference type="ARBA" id="ARBA00023242"/>
    </source>
</evidence>
<evidence type="ECO:0000259" key="20">
    <source>
        <dbReference type="PROSITE" id="PS51864"/>
    </source>
</evidence>
<accession>A0A401NRP6</accession>
<dbReference type="OrthoDB" id="9947694at2759"/>
<evidence type="ECO:0000256" key="3">
    <source>
        <dbReference type="ARBA" id="ARBA00022552"/>
    </source>
</evidence>
<dbReference type="PROSITE" id="PS51864">
    <property type="entry name" value="ASTACIN"/>
    <property type="match status" value="1"/>
</dbReference>
<keyword evidence="6" id="KW-0347">Helicase</keyword>
<feature type="domain" description="MAM" evidence="17">
    <location>
        <begin position="289"/>
        <end position="392"/>
    </location>
</feature>
<gene>
    <name evidence="21" type="ORF">scyTo_0004453</name>
</gene>
<keyword evidence="15" id="KW-0732">Signal</keyword>
<comment type="caution">
    <text evidence="14">Lacks conserved residue(s) required for the propagation of feature annotation.</text>
</comment>
<evidence type="ECO:0000259" key="19">
    <source>
        <dbReference type="PROSITE" id="PS51194"/>
    </source>
</evidence>